<evidence type="ECO:0000313" key="5">
    <source>
        <dbReference type="EMBL" id="KAF2123881.1"/>
    </source>
</evidence>
<dbReference type="GeneID" id="54413588"/>
<keyword evidence="6" id="KW-1185">Reference proteome</keyword>
<dbReference type="GO" id="GO:0016651">
    <property type="term" value="F:oxidoreductase activity, acting on NAD(P)H"/>
    <property type="evidence" value="ECO:0007669"/>
    <property type="project" value="InterPro"/>
</dbReference>
<dbReference type="PANTHER" id="PTHR45348">
    <property type="entry name" value="HYPOTHETICAL OXIDOREDUCTASE (EUROFUNG)"/>
    <property type="match status" value="1"/>
</dbReference>
<organism evidence="5 6">
    <name type="scientific">Dothidotthia symphoricarpi CBS 119687</name>
    <dbReference type="NCBI Taxonomy" id="1392245"/>
    <lineage>
        <taxon>Eukaryota</taxon>
        <taxon>Fungi</taxon>
        <taxon>Dikarya</taxon>
        <taxon>Ascomycota</taxon>
        <taxon>Pezizomycotina</taxon>
        <taxon>Dothideomycetes</taxon>
        <taxon>Pleosporomycetidae</taxon>
        <taxon>Pleosporales</taxon>
        <taxon>Dothidotthiaceae</taxon>
        <taxon>Dothidotthia</taxon>
    </lineage>
</organism>
<dbReference type="SUPFAM" id="SSF51735">
    <property type="entry name" value="NAD(P)-binding Rossmann-fold domains"/>
    <property type="match status" value="1"/>
</dbReference>
<comment type="similarity">
    <text evidence="1">Belongs to the zinc-containing alcohol dehydrogenase family.</text>
</comment>
<evidence type="ECO:0000256" key="1">
    <source>
        <dbReference type="ARBA" id="ARBA00008072"/>
    </source>
</evidence>
<dbReference type="AlphaFoldDB" id="A0A6A5ZZX0"/>
<gene>
    <name evidence="5" type="ORF">P153DRAFT_435522</name>
</gene>
<feature type="domain" description="Enoyl reductase (ER)" evidence="4">
    <location>
        <begin position="13"/>
        <end position="338"/>
    </location>
</feature>
<dbReference type="InterPro" id="IPR047122">
    <property type="entry name" value="Trans-enoyl_RdTase-like"/>
</dbReference>
<dbReference type="EMBL" id="ML977521">
    <property type="protein sequence ID" value="KAF2123881.1"/>
    <property type="molecule type" value="Genomic_DNA"/>
</dbReference>
<evidence type="ECO:0000313" key="6">
    <source>
        <dbReference type="Proteomes" id="UP000799771"/>
    </source>
</evidence>
<dbReference type="SMART" id="SM00829">
    <property type="entry name" value="PKS_ER"/>
    <property type="match status" value="1"/>
</dbReference>
<dbReference type="InterPro" id="IPR013154">
    <property type="entry name" value="ADH-like_N"/>
</dbReference>
<reference evidence="5" key="1">
    <citation type="journal article" date="2020" name="Stud. Mycol.">
        <title>101 Dothideomycetes genomes: a test case for predicting lifestyles and emergence of pathogens.</title>
        <authorList>
            <person name="Haridas S."/>
            <person name="Albert R."/>
            <person name="Binder M."/>
            <person name="Bloem J."/>
            <person name="Labutti K."/>
            <person name="Salamov A."/>
            <person name="Andreopoulos B."/>
            <person name="Baker S."/>
            <person name="Barry K."/>
            <person name="Bills G."/>
            <person name="Bluhm B."/>
            <person name="Cannon C."/>
            <person name="Castanera R."/>
            <person name="Culley D."/>
            <person name="Daum C."/>
            <person name="Ezra D."/>
            <person name="Gonzalez J."/>
            <person name="Henrissat B."/>
            <person name="Kuo A."/>
            <person name="Liang C."/>
            <person name="Lipzen A."/>
            <person name="Lutzoni F."/>
            <person name="Magnuson J."/>
            <person name="Mondo S."/>
            <person name="Nolan M."/>
            <person name="Ohm R."/>
            <person name="Pangilinan J."/>
            <person name="Park H.-J."/>
            <person name="Ramirez L."/>
            <person name="Alfaro M."/>
            <person name="Sun H."/>
            <person name="Tritt A."/>
            <person name="Yoshinaga Y."/>
            <person name="Zwiers L.-H."/>
            <person name="Turgeon B."/>
            <person name="Goodwin S."/>
            <person name="Spatafora J."/>
            <person name="Crous P."/>
            <person name="Grigoriev I."/>
        </authorList>
    </citation>
    <scope>NUCLEOTIDE SEQUENCE</scope>
    <source>
        <strain evidence="5">CBS 119687</strain>
    </source>
</reference>
<comment type="subunit">
    <text evidence="2">Monomer.</text>
</comment>
<dbReference type="Gene3D" id="3.90.180.10">
    <property type="entry name" value="Medium-chain alcohol dehydrogenases, catalytic domain"/>
    <property type="match status" value="1"/>
</dbReference>
<dbReference type="InterPro" id="IPR020843">
    <property type="entry name" value="ER"/>
</dbReference>
<protein>
    <submittedName>
        <fullName evidence="5">GroES-like protein</fullName>
    </submittedName>
</protein>
<accession>A0A6A5ZZX0</accession>
<dbReference type="RefSeq" id="XP_033518275.1">
    <property type="nucleotide sequence ID" value="XM_033673156.1"/>
</dbReference>
<evidence type="ECO:0000259" key="4">
    <source>
        <dbReference type="SMART" id="SM00829"/>
    </source>
</evidence>
<evidence type="ECO:0000256" key="3">
    <source>
        <dbReference type="ARBA" id="ARBA00023002"/>
    </source>
</evidence>
<dbReference type="SUPFAM" id="SSF50129">
    <property type="entry name" value="GroES-like"/>
    <property type="match status" value="1"/>
</dbReference>
<proteinExistence type="inferred from homology"/>
<dbReference type="Gene3D" id="3.40.50.720">
    <property type="entry name" value="NAD(P)-binding Rossmann-like Domain"/>
    <property type="match status" value="1"/>
</dbReference>
<keyword evidence="3" id="KW-0560">Oxidoreductase</keyword>
<dbReference type="OrthoDB" id="48317at2759"/>
<dbReference type="Pfam" id="PF08240">
    <property type="entry name" value="ADH_N"/>
    <property type="match status" value="1"/>
</dbReference>
<evidence type="ECO:0000256" key="2">
    <source>
        <dbReference type="ARBA" id="ARBA00011245"/>
    </source>
</evidence>
<dbReference type="InterPro" id="IPR013149">
    <property type="entry name" value="ADH-like_C"/>
</dbReference>
<name>A0A6A5ZZX0_9PLEO</name>
<sequence>MPTQKAIICKSKGISELSNDASLPTLPADNWILVKTKAVALNPSDWKHVANWPSPGMTGGLDYAGVVEEVGKDVTELKAGDRVAGFVRGNDPEDHQNGAFAEHIKAKVGIHMKIPDDMSFEDAATLPVAITTVGQALFQSLGLPLPPAKVKEPTPILIYGASTATGTVAVQYAKLAGCEVLTTSSPHNFDLLRKLGADQVFDYKDAEVGAKIRAATDDKLHLVLDCISQSSSFAICAAAVSSRGGHVSALLGAKGFPRDDVRANATLGYTALGEKYSNMFPANQADYEFGCRFWKLAESLVSSGKIKPHPKEVRRGLDGIPQGLKDLEDGKVSGVKLVYTVD</sequence>
<dbReference type="InterPro" id="IPR036291">
    <property type="entry name" value="NAD(P)-bd_dom_sf"/>
</dbReference>
<dbReference type="Proteomes" id="UP000799771">
    <property type="component" value="Unassembled WGS sequence"/>
</dbReference>
<dbReference type="Pfam" id="PF00107">
    <property type="entry name" value="ADH_zinc_N"/>
    <property type="match status" value="1"/>
</dbReference>
<dbReference type="InterPro" id="IPR011032">
    <property type="entry name" value="GroES-like_sf"/>
</dbReference>
<dbReference type="CDD" id="cd08249">
    <property type="entry name" value="enoyl_reductase_like"/>
    <property type="match status" value="1"/>
</dbReference>
<dbReference type="PANTHER" id="PTHR45348:SF2">
    <property type="entry name" value="ZINC-TYPE ALCOHOL DEHYDROGENASE-LIKE PROTEIN C2E1P3.01"/>
    <property type="match status" value="1"/>
</dbReference>